<evidence type="ECO:0000313" key="3">
    <source>
        <dbReference type="EMBL" id="MDC7682271.1"/>
    </source>
</evidence>
<sequence>MTQTAKNTGHPDNSWYADTALITAFPAFGGTQTTDIAIIGGGYTGLGAALELAQRGVSVTLLEGAQIGSGASGRNGGQIHTGQRVDPQTLVSQLGSDAARELWDMAEAAKAHLFDLINRHDIDCDLRHGLIHSWHKPRFADDDHAYADFVSQTYGYDKLSLMNREAVAVELGTDVYHGGLFDAGAGHLHPLKFALGMARTAQAAGAALYEHSRVHSYHRSGDDYDLHIGDGHRLRCRKLLICGNGYMQGLDREIDRHVVPINNFILTTEPLPDRTILPHDYAAADSRFVVNYWRRTADNRLLFGGGENYTPWFPKDIKAFVRRNLLKIYPQLDTVKVTHAWGGTLAITLSRAPFVRALSPDCLVSAGYSGQGVVLAPYFGKLLAHAALGDHHDIKLLSQLRPPAFPGGPLLRTPALIAGLSWYALRDRL</sequence>
<dbReference type="Gene3D" id="3.50.50.60">
    <property type="entry name" value="FAD/NAD(P)-binding domain"/>
    <property type="match status" value="1"/>
</dbReference>
<name>A0ABT5HQC8_9CAUL</name>
<dbReference type="InterPro" id="IPR036188">
    <property type="entry name" value="FAD/NAD-bd_sf"/>
</dbReference>
<evidence type="ECO:0000313" key="4">
    <source>
        <dbReference type="Proteomes" id="UP001214854"/>
    </source>
</evidence>
<dbReference type="PANTHER" id="PTHR13847">
    <property type="entry name" value="SARCOSINE DEHYDROGENASE-RELATED"/>
    <property type="match status" value="1"/>
</dbReference>
<comment type="caution">
    <text evidence="3">The sequence shown here is derived from an EMBL/GenBank/DDBJ whole genome shotgun (WGS) entry which is preliminary data.</text>
</comment>
<dbReference type="PANTHER" id="PTHR13847:SF281">
    <property type="entry name" value="FAD DEPENDENT OXIDOREDUCTASE DOMAIN-CONTAINING PROTEIN"/>
    <property type="match status" value="1"/>
</dbReference>
<feature type="domain" description="FAD dependent oxidoreductase" evidence="2">
    <location>
        <begin position="35"/>
        <end position="385"/>
    </location>
</feature>
<accession>A0ABT5HQC8</accession>
<dbReference type="RefSeq" id="WP_272746781.1">
    <property type="nucleotide sequence ID" value="NZ_JAQQKX010000002.1"/>
</dbReference>
<evidence type="ECO:0000259" key="2">
    <source>
        <dbReference type="Pfam" id="PF01266"/>
    </source>
</evidence>
<gene>
    <name evidence="3" type="ORF">PQU92_03230</name>
</gene>
<evidence type="ECO:0000256" key="1">
    <source>
        <dbReference type="ARBA" id="ARBA00023002"/>
    </source>
</evidence>
<reference evidence="3 4" key="1">
    <citation type="submission" date="2023-01" db="EMBL/GenBank/DDBJ databases">
        <title>Novel species of the genus Asticcacaulis isolated from rivers.</title>
        <authorList>
            <person name="Lu H."/>
        </authorList>
    </citation>
    <scope>NUCLEOTIDE SEQUENCE [LARGE SCALE GENOMIC DNA]</scope>
    <source>
        <strain evidence="3 4">BYS171W</strain>
    </source>
</reference>
<dbReference type="Gene3D" id="3.30.9.10">
    <property type="entry name" value="D-Amino Acid Oxidase, subunit A, domain 2"/>
    <property type="match status" value="1"/>
</dbReference>
<protein>
    <submittedName>
        <fullName evidence="3">FAD-binding oxidoreductase</fullName>
    </submittedName>
</protein>
<dbReference type="Proteomes" id="UP001214854">
    <property type="component" value="Unassembled WGS sequence"/>
</dbReference>
<dbReference type="InterPro" id="IPR006076">
    <property type="entry name" value="FAD-dep_OxRdtase"/>
</dbReference>
<dbReference type="Pfam" id="PF01266">
    <property type="entry name" value="DAO"/>
    <property type="match status" value="1"/>
</dbReference>
<keyword evidence="1" id="KW-0560">Oxidoreductase</keyword>
<proteinExistence type="predicted"/>
<dbReference type="SUPFAM" id="SSF51905">
    <property type="entry name" value="FAD/NAD(P)-binding domain"/>
    <property type="match status" value="1"/>
</dbReference>
<organism evidence="3 4">
    <name type="scientific">Asticcacaulis aquaticus</name>
    <dbReference type="NCBI Taxonomy" id="2984212"/>
    <lineage>
        <taxon>Bacteria</taxon>
        <taxon>Pseudomonadati</taxon>
        <taxon>Pseudomonadota</taxon>
        <taxon>Alphaproteobacteria</taxon>
        <taxon>Caulobacterales</taxon>
        <taxon>Caulobacteraceae</taxon>
        <taxon>Asticcacaulis</taxon>
    </lineage>
</organism>
<keyword evidence="4" id="KW-1185">Reference proteome</keyword>
<dbReference type="EMBL" id="JAQQKX010000002">
    <property type="protein sequence ID" value="MDC7682271.1"/>
    <property type="molecule type" value="Genomic_DNA"/>
</dbReference>